<dbReference type="Pfam" id="PF00226">
    <property type="entry name" value="DnaJ"/>
    <property type="match status" value="1"/>
</dbReference>
<dbReference type="Ensembl" id="ENSEEET00000011917.2">
    <property type="protein sequence ID" value="ENSEEEP00000011779.2"/>
    <property type="gene ID" value="ENSEEEG00000005909.2"/>
</dbReference>
<evidence type="ECO:0000313" key="5">
    <source>
        <dbReference type="Ensembl" id="ENSEEEP00000011779.2"/>
    </source>
</evidence>
<dbReference type="Gene3D" id="3.40.30.10">
    <property type="entry name" value="Glutaredoxin"/>
    <property type="match status" value="1"/>
</dbReference>
<dbReference type="Gene3D" id="1.10.287.110">
    <property type="entry name" value="DnaJ domain"/>
    <property type="match status" value="1"/>
</dbReference>
<dbReference type="AlphaFoldDB" id="A0A4W4EJ05"/>
<evidence type="ECO:0000259" key="4">
    <source>
        <dbReference type="PROSITE" id="PS50076"/>
    </source>
</evidence>
<evidence type="ECO:0000256" key="2">
    <source>
        <dbReference type="SAM" id="Phobius"/>
    </source>
</evidence>
<dbReference type="CDD" id="cd06257">
    <property type="entry name" value="DnaJ"/>
    <property type="match status" value="1"/>
</dbReference>
<dbReference type="GeneTree" id="ENSGT00940000155851"/>
<dbReference type="PROSITE" id="PS50076">
    <property type="entry name" value="DNAJ_2"/>
    <property type="match status" value="1"/>
</dbReference>
<dbReference type="InterPro" id="IPR036869">
    <property type="entry name" value="J_dom_sf"/>
</dbReference>
<evidence type="ECO:0000256" key="3">
    <source>
        <dbReference type="SAM" id="SignalP"/>
    </source>
</evidence>
<keyword evidence="2" id="KW-1133">Transmembrane helix</keyword>
<keyword evidence="2" id="KW-0472">Membrane</keyword>
<dbReference type="PANTHER" id="PTHR44303">
    <property type="entry name" value="DNAJ HOMOLOG SUBFAMILY C MEMBER 16"/>
    <property type="match status" value="1"/>
</dbReference>
<organism evidence="5 6">
    <name type="scientific">Electrophorus electricus</name>
    <name type="common">Electric eel</name>
    <name type="synonym">Gymnotus electricus</name>
    <dbReference type="NCBI Taxonomy" id="8005"/>
    <lineage>
        <taxon>Eukaryota</taxon>
        <taxon>Metazoa</taxon>
        <taxon>Chordata</taxon>
        <taxon>Craniata</taxon>
        <taxon>Vertebrata</taxon>
        <taxon>Euteleostomi</taxon>
        <taxon>Actinopterygii</taxon>
        <taxon>Neopterygii</taxon>
        <taxon>Teleostei</taxon>
        <taxon>Ostariophysi</taxon>
        <taxon>Gymnotiformes</taxon>
        <taxon>Gymnotoidei</taxon>
        <taxon>Gymnotidae</taxon>
        <taxon>Electrophorus</taxon>
    </lineage>
</organism>
<reference evidence="6" key="1">
    <citation type="journal article" date="2014" name="Science">
        <title>Nonhuman genetics. Genomic basis for the convergent evolution of electric organs.</title>
        <authorList>
            <person name="Gallant J.R."/>
            <person name="Traeger L.L."/>
            <person name="Volkening J.D."/>
            <person name="Moffett H."/>
            <person name="Chen P.H."/>
            <person name="Novina C.D."/>
            <person name="Phillips G.N.Jr."/>
            <person name="Anand R."/>
            <person name="Wells G.B."/>
            <person name="Pinch M."/>
            <person name="Guth R."/>
            <person name="Unguez G.A."/>
            <person name="Albert J.S."/>
            <person name="Zakon H.H."/>
            <person name="Samanta M.P."/>
            <person name="Sussman M.R."/>
        </authorList>
    </citation>
    <scope>NUCLEOTIDE SEQUENCE [LARGE SCALE GENOMIC DNA]</scope>
</reference>
<protein>
    <recommendedName>
        <fullName evidence="4">J domain-containing protein</fullName>
    </recommendedName>
</protein>
<keyword evidence="2" id="KW-0812">Transmembrane</keyword>
<keyword evidence="6" id="KW-1185">Reference proteome</keyword>
<dbReference type="PANTHER" id="PTHR44303:SF1">
    <property type="entry name" value="DNAJ HOMOLOG SUBFAMILY C MEMBER 16"/>
    <property type="match status" value="1"/>
</dbReference>
<reference evidence="6" key="2">
    <citation type="journal article" date="2017" name="Sci. Adv.">
        <title>A tail of two voltages: Proteomic comparison of the three electric organs of the electric eel.</title>
        <authorList>
            <person name="Traeger L.L."/>
            <person name="Sabat G."/>
            <person name="Barrett-Wilt G.A."/>
            <person name="Wells G.B."/>
            <person name="Sussman M.R."/>
        </authorList>
    </citation>
    <scope>NUCLEOTIDE SEQUENCE [LARGE SCALE GENOMIC DNA]</scope>
</reference>
<feature type="domain" description="J" evidence="4">
    <location>
        <begin position="32"/>
        <end position="96"/>
    </location>
</feature>
<dbReference type="InterPro" id="IPR052448">
    <property type="entry name" value="DnaJ_C16_autophagy_reg"/>
</dbReference>
<dbReference type="InterPro" id="IPR001623">
    <property type="entry name" value="DnaJ_domain"/>
</dbReference>
<evidence type="ECO:0000256" key="1">
    <source>
        <dbReference type="SAM" id="MobiDB-lite"/>
    </source>
</evidence>
<reference evidence="5" key="5">
    <citation type="submission" date="2025-09" db="UniProtKB">
        <authorList>
            <consortium name="Ensembl"/>
        </authorList>
    </citation>
    <scope>IDENTIFICATION</scope>
</reference>
<feature type="signal peptide" evidence="3">
    <location>
        <begin position="1"/>
        <end position="28"/>
    </location>
</feature>
<dbReference type="SUPFAM" id="SSF52833">
    <property type="entry name" value="Thioredoxin-like"/>
    <property type="match status" value="1"/>
</dbReference>
<name>A0A4W4EJ05_ELEEL</name>
<dbReference type="InterPro" id="IPR036249">
    <property type="entry name" value="Thioredoxin-like_sf"/>
</dbReference>
<evidence type="ECO:0000313" key="6">
    <source>
        <dbReference type="Proteomes" id="UP000314983"/>
    </source>
</evidence>
<proteinExistence type="predicted"/>
<feature type="transmembrane region" description="Helical" evidence="2">
    <location>
        <begin position="531"/>
        <end position="551"/>
    </location>
</feature>
<dbReference type="Proteomes" id="UP000314983">
    <property type="component" value="Chromosome 20"/>
</dbReference>
<reference evidence="5" key="4">
    <citation type="submission" date="2025-08" db="UniProtKB">
        <authorList>
            <consortium name="Ensembl"/>
        </authorList>
    </citation>
    <scope>IDENTIFICATION</scope>
</reference>
<dbReference type="SMART" id="SM00271">
    <property type="entry name" value="DnaJ"/>
    <property type="match status" value="1"/>
</dbReference>
<dbReference type="SUPFAM" id="SSF46565">
    <property type="entry name" value="Chaperone J-domain"/>
    <property type="match status" value="1"/>
</dbReference>
<feature type="region of interest" description="Disordered" evidence="1">
    <location>
        <begin position="651"/>
        <end position="688"/>
    </location>
</feature>
<gene>
    <name evidence="5" type="primary">LOC113589982</name>
</gene>
<accession>A0A4W4EJ05</accession>
<keyword evidence="3" id="KW-0732">Signal</keyword>
<dbReference type="PRINTS" id="PR00625">
    <property type="entry name" value="JDOMAIN"/>
</dbReference>
<dbReference type="InterPro" id="IPR018253">
    <property type="entry name" value="DnaJ_domain_CS"/>
</dbReference>
<feature type="compositionally biased region" description="Basic and acidic residues" evidence="1">
    <location>
        <begin position="651"/>
        <end position="665"/>
    </location>
</feature>
<sequence>MRPIAQSFFRRLFWLAAVLMLLANAGAASDIDPYKILGVSRHASQAEIKRAYKQLAREWHPDKNKSPGAQDMFIKITKSYEILSNEERRANYDRFGETDENQHRSQAQQGFRHFHESFFFDQTFFHFRQSTRDFADSKHMLHYEQYMNEIVPESFRRPYLIKVTSEWCFSCIHIEPIWKETVLELEALGVGIGVVDIGFEKRLRSLLGAHRPPSILGLVNGRVTSFHRGVVRENLRQFVESLLPQTLVEKVNDNNYLRFLNGWREENKPSVLLFDAAPIVPLLYKLTAFAYRDFVRFGYVEQGHSDTAHVLQQFSINAYAPTLLLFKENPEKPADVIQSRGMKRQLLDEFVSNNRFLLVPRLVNQKFFDELCPVKQFHRRRKYCVLLITGEDEALVSVNAAFYDFASSNSKEVLRFAYVYQSQQKPLCDTFLSKEELSPPQVIILERRSSTGKVLYRTVTGGWNGSDEDKHRLHKQLELLQKDPAYLNYDAMLPELNNELASIFLVQWLNSAYDYLSQMYFDILHSNWREMMPIISLIFSALFILFGTVIVQKGLCDVLLKQNVMINLVEMKISSTTVAYLSQTIHYSFLNVDKHRKWMDLLLAMALGTRHSDMELNEGTSSHEPDYTGYVLALNGHKKYLCLFRPVHVDDKEDSSRSSDEDARAPRAGVKTRSKGSSRRQTSSTPHVCSKLERLSLWMERLMEGSLPRHYVPSWPDLEALQK</sequence>
<feature type="chain" id="PRO_5044320335" description="J domain-containing protein" evidence="3">
    <location>
        <begin position="29"/>
        <end position="723"/>
    </location>
</feature>
<dbReference type="PROSITE" id="PS00636">
    <property type="entry name" value="DNAJ_1"/>
    <property type="match status" value="1"/>
</dbReference>
<reference evidence="5" key="3">
    <citation type="submission" date="2020-05" db="EMBL/GenBank/DDBJ databases">
        <title>Electrophorus electricus (electric eel) genome, fEleEle1, primary haplotype.</title>
        <authorList>
            <person name="Myers G."/>
            <person name="Meyer A."/>
            <person name="Fedrigo O."/>
            <person name="Formenti G."/>
            <person name="Rhie A."/>
            <person name="Tracey A."/>
            <person name="Sims Y."/>
            <person name="Jarvis E.D."/>
        </authorList>
    </citation>
    <scope>NUCLEOTIDE SEQUENCE [LARGE SCALE GENOMIC DNA]</scope>
</reference>